<dbReference type="AlphaFoldDB" id="A0AAE4ZAS0"/>
<sequence length="108" mass="12270">MSDGKRPTQENVMEWLRDVMDPELPISIVDMGLVYDVRVDGARVELDITFTATACPCADFIMEDIRTRLLQEEACDEVTINVVWDPPWTNDRLTSHGRELLRAFGVSA</sequence>
<gene>
    <name evidence="2" type="ORF">GWO12_15675</name>
</gene>
<name>A0AAE4ZAS0_9BACT</name>
<feature type="domain" description="MIP18 family-like" evidence="1">
    <location>
        <begin position="10"/>
        <end position="82"/>
    </location>
</feature>
<protein>
    <submittedName>
        <fullName evidence="2">Metal-sulfur cluster assembly factor</fullName>
    </submittedName>
</protein>
<organism evidence="2 3">
    <name type="scientific">Candidatus Kutchimonas denitrificans</name>
    <dbReference type="NCBI Taxonomy" id="3056748"/>
    <lineage>
        <taxon>Bacteria</taxon>
        <taxon>Pseudomonadati</taxon>
        <taxon>Gemmatimonadota</taxon>
        <taxon>Gemmatimonadia</taxon>
        <taxon>Candidatus Palauibacterales</taxon>
        <taxon>Candidatus Palauibacteraceae</taxon>
        <taxon>Candidatus Kutchimonas</taxon>
    </lineage>
</organism>
<dbReference type="Pfam" id="PF01883">
    <property type="entry name" value="FeS_assembly_P"/>
    <property type="match status" value="1"/>
</dbReference>
<evidence type="ECO:0000259" key="1">
    <source>
        <dbReference type="Pfam" id="PF01883"/>
    </source>
</evidence>
<evidence type="ECO:0000313" key="3">
    <source>
        <dbReference type="Proteomes" id="UP000702544"/>
    </source>
</evidence>
<proteinExistence type="predicted"/>
<dbReference type="InterPro" id="IPR034904">
    <property type="entry name" value="FSCA_dom_sf"/>
</dbReference>
<accession>A0AAE4ZAS0</accession>
<dbReference type="InterPro" id="IPR052339">
    <property type="entry name" value="Fe-S_Maturation_MIP18"/>
</dbReference>
<comment type="caution">
    <text evidence="2">The sequence shown here is derived from an EMBL/GenBank/DDBJ whole genome shotgun (WGS) entry which is preliminary data.</text>
</comment>
<evidence type="ECO:0000313" key="2">
    <source>
        <dbReference type="EMBL" id="NIR76519.1"/>
    </source>
</evidence>
<dbReference type="InterPro" id="IPR002744">
    <property type="entry name" value="MIP18-like"/>
</dbReference>
<dbReference type="Proteomes" id="UP000702544">
    <property type="component" value="Unassembled WGS sequence"/>
</dbReference>
<dbReference type="EMBL" id="JAACAK010000130">
    <property type="protein sequence ID" value="NIR76519.1"/>
    <property type="molecule type" value="Genomic_DNA"/>
</dbReference>
<dbReference type="Gene3D" id="3.30.300.130">
    <property type="entry name" value="Fe-S cluster assembly (FSCA)"/>
    <property type="match status" value="1"/>
</dbReference>
<reference evidence="2 3" key="1">
    <citation type="submission" date="2020-01" db="EMBL/GenBank/DDBJ databases">
        <title>Genomes assembled from Gulf of Kutch pelagic sediment metagenomes.</title>
        <authorList>
            <person name="Chandrashekar M."/>
            <person name="Mahajan M.S."/>
            <person name="Dave K.J."/>
            <person name="Vatsa P."/>
            <person name="Nathani N.M."/>
        </authorList>
    </citation>
    <scope>NUCLEOTIDE SEQUENCE [LARGE SCALE GENOMIC DNA]</scope>
    <source>
        <strain evidence="2">KS3-K002</strain>
    </source>
</reference>
<dbReference type="SUPFAM" id="SSF117916">
    <property type="entry name" value="Fe-S cluster assembly (FSCA) domain-like"/>
    <property type="match status" value="1"/>
</dbReference>
<dbReference type="PANTHER" id="PTHR42831:SF1">
    <property type="entry name" value="FE-S PROTEIN MATURATION AUXILIARY FACTOR YITW"/>
    <property type="match status" value="1"/>
</dbReference>
<dbReference type="PANTHER" id="PTHR42831">
    <property type="entry name" value="FE-S PROTEIN MATURATION AUXILIARY FACTOR YITW"/>
    <property type="match status" value="1"/>
</dbReference>